<dbReference type="Proteomes" id="UP001152964">
    <property type="component" value="Chromosome 13"/>
</dbReference>
<name>A0ABN8VL68_SACEU</name>
<evidence type="ECO:0000259" key="1">
    <source>
        <dbReference type="PROSITE" id="PS51154"/>
    </source>
</evidence>
<dbReference type="EMBL" id="OX291503">
    <property type="protein sequence ID" value="CAI1635304.1"/>
    <property type="molecule type" value="Genomic_DNA"/>
</dbReference>
<dbReference type="PROSITE" id="PS51154">
    <property type="entry name" value="MACRO"/>
    <property type="match status" value="1"/>
</dbReference>
<dbReference type="InterPro" id="IPR043472">
    <property type="entry name" value="Macro_dom-like"/>
</dbReference>
<dbReference type="InterPro" id="IPR002589">
    <property type="entry name" value="Macro_dom"/>
</dbReference>
<organism evidence="2 3">
    <name type="scientific">Saccharomyces eubayanus</name>
    <name type="common">Yeast</name>
    <dbReference type="NCBI Taxonomy" id="1080349"/>
    <lineage>
        <taxon>Eukaryota</taxon>
        <taxon>Fungi</taxon>
        <taxon>Dikarya</taxon>
        <taxon>Ascomycota</taxon>
        <taxon>Saccharomycotina</taxon>
        <taxon>Saccharomycetes</taxon>
        <taxon>Saccharomycetales</taxon>
        <taxon>Saccharomycetaceae</taxon>
        <taxon>Saccharomyces</taxon>
    </lineage>
</organism>
<evidence type="ECO:0000313" key="3">
    <source>
        <dbReference type="Proteomes" id="UP001152964"/>
    </source>
</evidence>
<dbReference type="Gene3D" id="3.40.220.10">
    <property type="entry name" value="Leucine Aminopeptidase, subunit E, domain 1"/>
    <property type="match status" value="1"/>
</dbReference>
<dbReference type="Pfam" id="PF14519">
    <property type="entry name" value="Macro_2"/>
    <property type="match status" value="1"/>
</dbReference>
<accession>A0ABN8VL68</accession>
<gene>
    <name evidence="2" type="primary">U6500M02220</name>
    <name evidence="2" type="ORF">SEUBUCD650_0M02220</name>
</gene>
<dbReference type="InterPro" id="IPR028071">
    <property type="entry name" value="Macro-like_dom"/>
</dbReference>
<sequence length="285" mass="32191">MRMTGSLSGESLLHGVKRMRIILCDTNEVVTNLWRESIPQAYIQNDRYLCIHHGHLQSLMTSMRKGDKTHHGHSYAIVSPGNSFGYLGGGFDKALYNYFGGKPFETWFRKQLENRYHTVGSATVVDLQQCLEEKTIKCRDGIRYIIHVPTVVAPSAPIFDSTNPLNTGFEPVFNAMWNALMHAPNGIDGLIIPGLCTGYAGVPPAISCKSMAFALRLYLMGDLMSKELKNVLIMYYLRYPFQPFFPESCKIECQKLDIDLEKLKSFDVEKDALEAIIPRKKNSDV</sequence>
<dbReference type="SUPFAM" id="SSF52949">
    <property type="entry name" value="Macro domain-like"/>
    <property type="match status" value="1"/>
</dbReference>
<protein>
    <recommendedName>
        <fullName evidence="1">Macro domain-containing protein</fullName>
    </recommendedName>
</protein>
<dbReference type="CDD" id="cd02900">
    <property type="entry name" value="Macro_Appr_pase"/>
    <property type="match status" value="1"/>
</dbReference>
<reference evidence="2" key="1">
    <citation type="submission" date="2022-08" db="EMBL/GenBank/DDBJ databases">
        <authorList>
            <person name="Byrne P K."/>
        </authorList>
    </citation>
    <scope>NUCLEOTIDE SEQUENCE</scope>
    <source>
        <strain evidence="2">UCD650</strain>
    </source>
</reference>
<dbReference type="SMART" id="SM00506">
    <property type="entry name" value="A1pp"/>
    <property type="match status" value="1"/>
</dbReference>
<keyword evidence="3" id="KW-1185">Reference proteome</keyword>
<feature type="domain" description="Macro" evidence="1">
    <location>
        <begin position="48"/>
        <end position="232"/>
    </location>
</feature>
<proteinExistence type="predicted"/>
<evidence type="ECO:0000313" key="2">
    <source>
        <dbReference type="EMBL" id="CAI1635304.1"/>
    </source>
</evidence>